<dbReference type="EMBL" id="ONZQ02000009">
    <property type="protein sequence ID" value="SPO03878.1"/>
    <property type="molecule type" value="Genomic_DNA"/>
</dbReference>
<keyword evidence="10" id="KW-1185">Reference proteome</keyword>
<evidence type="ECO:0000256" key="2">
    <source>
        <dbReference type="ARBA" id="ARBA00022771"/>
    </source>
</evidence>
<comment type="caution">
    <text evidence="9">The sequence shown here is derived from an EMBL/GenBank/DDBJ whole genome shotgun (WGS) entry which is preliminary data.</text>
</comment>
<keyword evidence="3" id="KW-0862">Zinc</keyword>
<evidence type="ECO:0000256" key="1">
    <source>
        <dbReference type="ARBA" id="ARBA00022723"/>
    </source>
</evidence>
<dbReference type="AlphaFoldDB" id="A0AAE8N2P8"/>
<name>A0AAE8N2P8_9PEZI</name>
<dbReference type="Gene3D" id="3.30.40.10">
    <property type="entry name" value="Zinc/RING finger domain, C3HC4 (zinc finger)"/>
    <property type="match status" value="1"/>
</dbReference>
<evidence type="ECO:0000259" key="6">
    <source>
        <dbReference type="PROSITE" id="PS50089"/>
    </source>
</evidence>
<dbReference type="PANTHER" id="PTHR21319:SF0">
    <property type="entry name" value="AND RING FINGER DOMAIN PROTEIN, PUTATIVE (AFU_ORTHOLOGUE AFUA_1G08900)-RELATED"/>
    <property type="match status" value="1"/>
</dbReference>
<dbReference type="GO" id="GO:0006511">
    <property type="term" value="P:ubiquitin-dependent protein catabolic process"/>
    <property type="evidence" value="ECO:0007669"/>
    <property type="project" value="TreeGrafter"/>
</dbReference>
<dbReference type="InterPro" id="IPR001841">
    <property type="entry name" value="Znf_RING"/>
</dbReference>
<dbReference type="SMART" id="SM00184">
    <property type="entry name" value="RING"/>
    <property type="match status" value="1"/>
</dbReference>
<dbReference type="InterPro" id="IPR017921">
    <property type="entry name" value="Znf_CTCHY"/>
</dbReference>
<dbReference type="InterPro" id="IPR037275">
    <property type="entry name" value="Znf_CTCHY_sf"/>
</dbReference>
<dbReference type="InterPro" id="IPR039512">
    <property type="entry name" value="RCHY1_zinc-ribbon"/>
</dbReference>
<dbReference type="GO" id="GO:0061630">
    <property type="term" value="F:ubiquitin protein ligase activity"/>
    <property type="evidence" value="ECO:0007669"/>
    <property type="project" value="TreeGrafter"/>
</dbReference>
<dbReference type="Pfam" id="PF14599">
    <property type="entry name" value="zinc_ribbon_6"/>
    <property type="match status" value="1"/>
</dbReference>
<feature type="region of interest" description="Disordered" evidence="5">
    <location>
        <begin position="24"/>
        <end position="117"/>
    </location>
</feature>
<dbReference type="Pfam" id="PF05495">
    <property type="entry name" value="zf-CHY"/>
    <property type="match status" value="1"/>
</dbReference>
<dbReference type="PROSITE" id="PS51270">
    <property type="entry name" value="ZF_CTCHY"/>
    <property type="match status" value="1"/>
</dbReference>
<evidence type="ECO:0000256" key="5">
    <source>
        <dbReference type="SAM" id="MobiDB-lite"/>
    </source>
</evidence>
<dbReference type="PROSITE" id="PS50089">
    <property type="entry name" value="ZF_RING_2"/>
    <property type="match status" value="1"/>
</dbReference>
<evidence type="ECO:0000313" key="10">
    <source>
        <dbReference type="Proteomes" id="UP001187682"/>
    </source>
</evidence>
<dbReference type="InterPro" id="IPR037274">
    <property type="entry name" value="Znf_CHY_sf"/>
</dbReference>
<protein>
    <submittedName>
        <fullName evidence="9">Related to Zn-finger protein</fullName>
    </submittedName>
</protein>
<proteinExistence type="predicted"/>
<dbReference type="Gene3D" id="2.20.28.10">
    <property type="match status" value="1"/>
</dbReference>
<dbReference type="InterPro" id="IPR008913">
    <property type="entry name" value="Znf_CHY"/>
</dbReference>
<feature type="compositionally biased region" description="Acidic residues" evidence="5">
    <location>
        <begin position="581"/>
        <end position="606"/>
    </location>
</feature>
<dbReference type="Pfam" id="PF13639">
    <property type="entry name" value="zf-RING_2"/>
    <property type="match status" value="1"/>
</dbReference>
<feature type="domain" description="CTCHY-type" evidence="8">
    <location>
        <begin position="287"/>
        <end position="353"/>
    </location>
</feature>
<evidence type="ECO:0000256" key="4">
    <source>
        <dbReference type="PROSITE-ProRule" id="PRU00601"/>
    </source>
</evidence>
<feature type="domain" description="RING-type" evidence="6">
    <location>
        <begin position="354"/>
        <end position="396"/>
    </location>
</feature>
<feature type="compositionally biased region" description="Polar residues" evidence="5">
    <location>
        <begin position="55"/>
        <end position="75"/>
    </location>
</feature>
<accession>A0AAE8N2P8</accession>
<keyword evidence="1" id="KW-0479">Metal-binding</keyword>
<dbReference type="GO" id="GO:0016567">
    <property type="term" value="P:protein ubiquitination"/>
    <property type="evidence" value="ECO:0007669"/>
    <property type="project" value="TreeGrafter"/>
</dbReference>
<dbReference type="CDD" id="cd16464">
    <property type="entry name" value="RING-H2_Pirh2-like"/>
    <property type="match status" value="1"/>
</dbReference>
<sequence>MSSLVSEFIINPVLRQARRLSEISRPAPPEVTAPVVDDAATTPSAGAARPDDCPSQVTRTLSNRPATASTLSTSVEEPLDVEAGEWGDPPPSLAPSGSPEPTGIAAAGGTLPEDDGMGSLRRRLLSIQSQDIPAADKARFMHETLMEGYRKARQQSKSGDASVPAVLAGEAWEQSLALGPLDALKFWQHTLGEVSPSEKFVLTADDVKPTYAVIDGQPSPAVLGCQHYRRNVKLQCSTCHKWYPCRFCHDSAEDHVLIRKETKNMLCMLCATPQRASEVCVNCGVNAARYYCGICKLWDDHPLKNIYHCNDCGICRRGIGLGKDFFHCKTCCACISISIIDSHKCIERSTDCNCPICGDYMFTSPKPLVFMPCGHSIHRKCYQEHEKTSYKCPICNKSFRNMETQFRNLDAAIQSQPMPAEFQDTKATVLCNDCCAKSTTNYHWLGLKCLICTSYNTVELQVLGGVTPPPPPAPLAALLTGDRSRQDGAARSIAPAQASSRESFSEPLTGARAMRRRHSSAGTESRRASDLRAAWSLSPDTSTENLLRLINRTADDDDSDDDILGFWSRGSGDEAVFSGGEDGDTDGDSDSLPVVDEEDEDSDEEILLIGHR</sequence>
<dbReference type="SUPFAM" id="SSF57850">
    <property type="entry name" value="RING/U-box"/>
    <property type="match status" value="1"/>
</dbReference>
<dbReference type="PANTHER" id="PTHR21319">
    <property type="entry name" value="RING FINGER AND CHY ZINC FINGER DOMAIN-CONTAINING PROTEIN 1"/>
    <property type="match status" value="1"/>
</dbReference>
<dbReference type="InterPro" id="IPR013083">
    <property type="entry name" value="Znf_RING/FYVE/PHD"/>
</dbReference>
<evidence type="ECO:0000313" key="9">
    <source>
        <dbReference type="EMBL" id="SPO03878.1"/>
    </source>
</evidence>
<dbReference type="SUPFAM" id="SSF161219">
    <property type="entry name" value="CHY zinc finger-like"/>
    <property type="match status" value="1"/>
</dbReference>
<keyword evidence="2 4" id="KW-0863">Zinc-finger</keyword>
<dbReference type="GO" id="GO:0008270">
    <property type="term" value="F:zinc ion binding"/>
    <property type="evidence" value="ECO:0007669"/>
    <property type="project" value="UniProtKB-KW"/>
</dbReference>
<evidence type="ECO:0000256" key="3">
    <source>
        <dbReference type="ARBA" id="ARBA00022833"/>
    </source>
</evidence>
<dbReference type="Proteomes" id="UP001187682">
    <property type="component" value="Unassembled WGS sequence"/>
</dbReference>
<evidence type="ECO:0000259" key="8">
    <source>
        <dbReference type="PROSITE" id="PS51270"/>
    </source>
</evidence>
<dbReference type="GO" id="GO:0005634">
    <property type="term" value="C:nucleus"/>
    <property type="evidence" value="ECO:0007669"/>
    <property type="project" value="TreeGrafter"/>
</dbReference>
<dbReference type="SUPFAM" id="SSF161245">
    <property type="entry name" value="Zinc hairpin stack"/>
    <property type="match status" value="1"/>
</dbReference>
<evidence type="ECO:0000259" key="7">
    <source>
        <dbReference type="PROSITE" id="PS51266"/>
    </source>
</evidence>
<feature type="region of interest" description="Disordered" evidence="5">
    <location>
        <begin position="570"/>
        <end position="612"/>
    </location>
</feature>
<feature type="region of interest" description="Disordered" evidence="5">
    <location>
        <begin position="484"/>
        <end position="532"/>
    </location>
</feature>
<organism evidence="9 10">
    <name type="scientific">Cephalotrichum gorgonifer</name>
    <dbReference type="NCBI Taxonomy" id="2041049"/>
    <lineage>
        <taxon>Eukaryota</taxon>
        <taxon>Fungi</taxon>
        <taxon>Dikarya</taxon>
        <taxon>Ascomycota</taxon>
        <taxon>Pezizomycotina</taxon>
        <taxon>Sordariomycetes</taxon>
        <taxon>Hypocreomycetidae</taxon>
        <taxon>Microascales</taxon>
        <taxon>Microascaceae</taxon>
        <taxon>Cephalotrichum</taxon>
    </lineage>
</organism>
<gene>
    <name evidence="9" type="ORF">DNG_06561</name>
</gene>
<feature type="domain" description="CHY-type" evidence="7">
    <location>
        <begin position="218"/>
        <end position="285"/>
    </location>
</feature>
<reference evidence="9" key="1">
    <citation type="submission" date="2018-03" db="EMBL/GenBank/DDBJ databases">
        <authorList>
            <person name="Guldener U."/>
        </authorList>
    </citation>
    <scope>NUCLEOTIDE SEQUENCE</scope>
</reference>
<dbReference type="PROSITE" id="PS51266">
    <property type="entry name" value="ZF_CHY"/>
    <property type="match status" value="1"/>
</dbReference>